<proteinExistence type="predicted"/>
<feature type="compositionally biased region" description="Low complexity" evidence="1">
    <location>
        <begin position="52"/>
        <end position="62"/>
    </location>
</feature>
<feature type="compositionally biased region" description="Polar residues" evidence="1">
    <location>
        <begin position="42"/>
        <end position="51"/>
    </location>
</feature>
<keyword evidence="3" id="KW-1185">Reference proteome</keyword>
<evidence type="ECO:0000313" key="2">
    <source>
        <dbReference type="EMBL" id="KDO19290.1"/>
    </source>
</evidence>
<dbReference type="Proteomes" id="UP000030745">
    <property type="component" value="Unassembled WGS sequence"/>
</dbReference>
<dbReference type="EMBL" id="KK583359">
    <property type="protein sequence ID" value="KDO19290.1"/>
    <property type="molecule type" value="Genomic_DNA"/>
</dbReference>
<dbReference type="AlphaFoldDB" id="A0A067BR72"/>
<feature type="region of interest" description="Disordered" evidence="1">
    <location>
        <begin position="1"/>
        <end position="62"/>
    </location>
</feature>
<dbReference type="GeneID" id="24136979"/>
<name>A0A067BR72_SAPPC</name>
<gene>
    <name evidence="2" type="ORF">SPRG_15229</name>
</gene>
<organism evidence="2 3">
    <name type="scientific">Saprolegnia parasitica (strain CBS 223.65)</name>
    <dbReference type="NCBI Taxonomy" id="695850"/>
    <lineage>
        <taxon>Eukaryota</taxon>
        <taxon>Sar</taxon>
        <taxon>Stramenopiles</taxon>
        <taxon>Oomycota</taxon>
        <taxon>Saprolegniomycetes</taxon>
        <taxon>Saprolegniales</taxon>
        <taxon>Saprolegniaceae</taxon>
        <taxon>Saprolegnia</taxon>
    </lineage>
</organism>
<accession>A0A067BR72</accession>
<sequence>MNTFHPYRQYMSNAPLPKSTARSTKKDINNDDSDDSVRGVNLSGSSISNCGSIQSGVSTSSS</sequence>
<dbReference type="RefSeq" id="XP_012210001.1">
    <property type="nucleotide sequence ID" value="XM_012354611.1"/>
</dbReference>
<protein>
    <submittedName>
        <fullName evidence="2">Uncharacterized protein</fullName>
    </submittedName>
</protein>
<evidence type="ECO:0000256" key="1">
    <source>
        <dbReference type="SAM" id="MobiDB-lite"/>
    </source>
</evidence>
<reference evidence="2 3" key="1">
    <citation type="journal article" date="2013" name="PLoS Genet.">
        <title>Distinctive expansion of potential virulence genes in the genome of the oomycete fish pathogen Saprolegnia parasitica.</title>
        <authorList>
            <person name="Jiang R.H."/>
            <person name="de Bruijn I."/>
            <person name="Haas B.J."/>
            <person name="Belmonte R."/>
            <person name="Lobach L."/>
            <person name="Christie J."/>
            <person name="van den Ackerveken G."/>
            <person name="Bottin A."/>
            <person name="Bulone V."/>
            <person name="Diaz-Moreno S.M."/>
            <person name="Dumas B."/>
            <person name="Fan L."/>
            <person name="Gaulin E."/>
            <person name="Govers F."/>
            <person name="Grenville-Briggs L.J."/>
            <person name="Horner N.R."/>
            <person name="Levin J.Z."/>
            <person name="Mammella M."/>
            <person name="Meijer H.J."/>
            <person name="Morris P."/>
            <person name="Nusbaum C."/>
            <person name="Oome S."/>
            <person name="Phillips A.J."/>
            <person name="van Rooyen D."/>
            <person name="Rzeszutek E."/>
            <person name="Saraiva M."/>
            <person name="Secombes C.J."/>
            <person name="Seidl M.F."/>
            <person name="Snel B."/>
            <person name="Stassen J.H."/>
            <person name="Sykes S."/>
            <person name="Tripathy S."/>
            <person name="van den Berg H."/>
            <person name="Vega-Arreguin J.C."/>
            <person name="Wawra S."/>
            <person name="Young S.K."/>
            <person name="Zeng Q."/>
            <person name="Dieguez-Uribeondo J."/>
            <person name="Russ C."/>
            <person name="Tyler B.M."/>
            <person name="van West P."/>
        </authorList>
    </citation>
    <scope>NUCLEOTIDE SEQUENCE [LARGE SCALE GENOMIC DNA]</scope>
    <source>
        <strain evidence="2 3">CBS 223.65</strain>
    </source>
</reference>
<dbReference type="VEuPathDB" id="FungiDB:SPRG_15229"/>
<evidence type="ECO:0000313" key="3">
    <source>
        <dbReference type="Proteomes" id="UP000030745"/>
    </source>
</evidence>
<dbReference type="KEGG" id="spar:SPRG_15229"/>